<feature type="repeat" description="TPR" evidence="3">
    <location>
        <begin position="138"/>
        <end position="171"/>
    </location>
</feature>
<name>A0A0S7Y4C3_UNCSA</name>
<dbReference type="InterPro" id="IPR051685">
    <property type="entry name" value="Ycf3/AcsC/BcsC/TPR_MFPF"/>
</dbReference>
<evidence type="ECO:0000256" key="1">
    <source>
        <dbReference type="ARBA" id="ARBA00022737"/>
    </source>
</evidence>
<keyword evidence="4" id="KW-0732">Signal</keyword>
<dbReference type="InterPro" id="IPR019734">
    <property type="entry name" value="TPR_rpt"/>
</dbReference>
<dbReference type="PROSITE" id="PS50293">
    <property type="entry name" value="TPR_REGION"/>
    <property type="match status" value="2"/>
</dbReference>
<evidence type="ECO:0000256" key="4">
    <source>
        <dbReference type="SAM" id="SignalP"/>
    </source>
</evidence>
<proteinExistence type="predicted"/>
<dbReference type="InterPro" id="IPR011990">
    <property type="entry name" value="TPR-like_helical_dom_sf"/>
</dbReference>
<feature type="repeat" description="TPR" evidence="3">
    <location>
        <begin position="172"/>
        <end position="205"/>
    </location>
</feature>
<evidence type="ECO:0000256" key="2">
    <source>
        <dbReference type="ARBA" id="ARBA00022803"/>
    </source>
</evidence>
<evidence type="ECO:0000313" key="6">
    <source>
        <dbReference type="EMBL" id="KPJ68972.1"/>
    </source>
</evidence>
<organism evidence="6 7">
    <name type="scientific">candidate division WOR-1 bacterium DG_54_3</name>
    <dbReference type="NCBI Taxonomy" id="1703775"/>
    <lineage>
        <taxon>Bacteria</taxon>
        <taxon>Bacillati</taxon>
        <taxon>Saganbacteria</taxon>
    </lineage>
</organism>
<dbReference type="PANTHER" id="PTHR44943">
    <property type="entry name" value="CELLULOSE SYNTHASE OPERON PROTEIN C"/>
    <property type="match status" value="1"/>
</dbReference>
<feature type="signal peptide" evidence="4">
    <location>
        <begin position="1"/>
        <end position="20"/>
    </location>
</feature>
<feature type="repeat" description="TPR" evidence="3">
    <location>
        <begin position="34"/>
        <end position="67"/>
    </location>
</feature>
<gene>
    <name evidence="6" type="ORF">AMJ44_04990</name>
</gene>
<keyword evidence="1" id="KW-0677">Repeat</keyword>
<evidence type="ECO:0000259" key="5">
    <source>
        <dbReference type="Pfam" id="PF25063"/>
    </source>
</evidence>
<feature type="repeat" description="TPR" evidence="3">
    <location>
        <begin position="68"/>
        <end position="101"/>
    </location>
</feature>
<reference evidence="6 7" key="1">
    <citation type="journal article" date="2015" name="Microbiome">
        <title>Genomic resolution of linkages in carbon, nitrogen, and sulfur cycling among widespread estuary sediment bacteria.</title>
        <authorList>
            <person name="Baker B.J."/>
            <person name="Lazar C.S."/>
            <person name="Teske A.P."/>
            <person name="Dick G.J."/>
        </authorList>
    </citation>
    <scope>NUCLEOTIDE SEQUENCE [LARGE SCALE GENOMIC DNA]</scope>
    <source>
        <strain evidence="6">DG_54_3</strain>
    </source>
</reference>
<dbReference type="PROSITE" id="PS50005">
    <property type="entry name" value="TPR"/>
    <property type="match status" value="4"/>
</dbReference>
<dbReference type="Pfam" id="PF25063">
    <property type="entry name" value="ARM_TT21_C"/>
    <property type="match status" value="1"/>
</dbReference>
<dbReference type="Proteomes" id="UP000051861">
    <property type="component" value="Unassembled WGS sequence"/>
</dbReference>
<dbReference type="EMBL" id="LIZX01000035">
    <property type="protein sequence ID" value="KPJ68972.1"/>
    <property type="molecule type" value="Genomic_DNA"/>
</dbReference>
<accession>A0A0S7Y4C3</accession>
<dbReference type="Gene3D" id="1.25.40.10">
    <property type="entry name" value="Tetratricopeptide repeat domain"/>
    <property type="match status" value="2"/>
</dbReference>
<sequence length="253" mass="29418">MKSTKLTLIIFISLSMILCASSQKKITEARKKDPQYQYNMGLLYLNEGNIEEAIRCFNKAISLNPRYDQALNSLGLAHMMTAKFQEAVKYFEKCLEINPALTETHNYLGVAYQEMGFIDKAEKEFRTALVDEKYKSRDLAYFNLGRLYVIKDRLQEALEYVEKAIGINSRNVQALNLRGIIYGKLNNFPEAVKSYMQALKYMPNDVDLNFNLAVAYFENNEYLEAKIIFEKIYPQATDPEMKKKIREYLNIIK</sequence>
<comment type="caution">
    <text evidence="6">The sequence shown here is derived from an EMBL/GenBank/DDBJ whole genome shotgun (WGS) entry which is preliminary data.</text>
</comment>
<evidence type="ECO:0000313" key="7">
    <source>
        <dbReference type="Proteomes" id="UP000051861"/>
    </source>
</evidence>
<feature type="domain" description="Tetratricopeptide repeat protein 21A/21B C-terminal ARM" evidence="5">
    <location>
        <begin position="138"/>
        <end position="236"/>
    </location>
</feature>
<dbReference type="AlphaFoldDB" id="A0A0S7Y4C3"/>
<dbReference type="SMART" id="SM00028">
    <property type="entry name" value="TPR"/>
    <property type="match status" value="6"/>
</dbReference>
<dbReference type="InterPro" id="IPR056834">
    <property type="entry name" value="ARM_TT21_C"/>
</dbReference>
<protein>
    <recommendedName>
        <fullName evidence="5">Tetratricopeptide repeat protein 21A/21B C-terminal ARM domain-containing protein</fullName>
    </recommendedName>
</protein>
<dbReference type="Pfam" id="PF00515">
    <property type="entry name" value="TPR_1"/>
    <property type="match status" value="2"/>
</dbReference>
<keyword evidence="2 3" id="KW-0802">TPR repeat</keyword>
<dbReference type="PANTHER" id="PTHR44943:SF8">
    <property type="entry name" value="TPR REPEAT-CONTAINING PROTEIN MJ0263"/>
    <property type="match status" value="1"/>
</dbReference>
<evidence type="ECO:0000256" key="3">
    <source>
        <dbReference type="PROSITE-ProRule" id="PRU00339"/>
    </source>
</evidence>
<dbReference type="SUPFAM" id="SSF48452">
    <property type="entry name" value="TPR-like"/>
    <property type="match status" value="1"/>
</dbReference>
<feature type="chain" id="PRO_5006640380" description="Tetratricopeptide repeat protein 21A/21B C-terminal ARM domain-containing protein" evidence="4">
    <location>
        <begin position="21"/>
        <end position="253"/>
    </location>
</feature>